<proteinExistence type="predicted"/>
<sequence>MREVTERELAGWIAARDRRVIVFGHTPFCGTCKAARRMLDVIEQMDREIDIYALDLNFAPEFIRNYQISSTPSLSIFEPANSGEPRTVYAMHSVPYLLEFIGQKQKRDTWAK</sequence>
<protein>
    <submittedName>
        <fullName evidence="1">Thioredoxin family protein</fullName>
    </submittedName>
</protein>
<comment type="caution">
    <text evidence="1">The sequence shown here is derived from an EMBL/GenBank/DDBJ whole genome shotgun (WGS) entry which is preliminary data.</text>
</comment>
<organism evidence="1 2">
    <name type="scientific">Saccharibacillus sacchari</name>
    <dbReference type="NCBI Taxonomy" id="456493"/>
    <lineage>
        <taxon>Bacteria</taxon>
        <taxon>Bacillati</taxon>
        <taxon>Bacillota</taxon>
        <taxon>Bacilli</taxon>
        <taxon>Bacillales</taxon>
        <taxon>Paenibacillaceae</taxon>
        <taxon>Saccharibacillus</taxon>
    </lineage>
</organism>
<dbReference type="Proteomes" id="UP001380953">
    <property type="component" value="Unassembled WGS sequence"/>
</dbReference>
<name>A0ACC6PF07_9BACL</name>
<dbReference type="EMBL" id="JBBKAR010000043">
    <property type="protein sequence ID" value="MEJ8305548.1"/>
    <property type="molecule type" value="Genomic_DNA"/>
</dbReference>
<evidence type="ECO:0000313" key="1">
    <source>
        <dbReference type="EMBL" id="MEJ8305548.1"/>
    </source>
</evidence>
<gene>
    <name evidence="1" type="ORF">WKI47_16685</name>
</gene>
<keyword evidence="2" id="KW-1185">Reference proteome</keyword>
<evidence type="ECO:0000313" key="2">
    <source>
        <dbReference type="Proteomes" id="UP001380953"/>
    </source>
</evidence>
<accession>A0ACC6PF07</accession>
<reference evidence="1" key="1">
    <citation type="submission" date="2024-03" db="EMBL/GenBank/DDBJ databases">
        <title>Whole genome sequecning of epiphytes from Marcgravia umbellata leaves.</title>
        <authorList>
            <person name="Kumar G."/>
            <person name="Savka M.A."/>
        </authorList>
    </citation>
    <scope>NUCLEOTIDE SEQUENCE</scope>
    <source>
        <strain evidence="1">RIT_BL5</strain>
    </source>
</reference>